<gene>
    <name evidence="2" type="ORF">AVDCRST_MAG13-3464</name>
</gene>
<feature type="signal peptide" evidence="1">
    <location>
        <begin position="1"/>
        <end position="25"/>
    </location>
</feature>
<dbReference type="EMBL" id="CADCVO010000547">
    <property type="protein sequence ID" value="CAA9522490.1"/>
    <property type="molecule type" value="Genomic_DNA"/>
</dbReference>
<sequence>MRRPLAVLPLVVLALALLPAAPAHASCAQRDPRSILEVVDAAFAGTYVEQRGPHYVFAVEQVVKGELGPEVLVLAPAEGRITSIDLRPRPGERLGLGLSSTPAGWSATDCSRMDPDALLATGGRPCAAPEVASLRRLSAARAGRTVRFGIRISSAADAAHVVRVAWGDGTSSSVTLRAGDSGAVLAHRFGPARRRVVTARVETVPFGGCGGEVLRSRPARLAFRVSRA</sequence>
<evidence type="ECO:0000313" key="2">
    <source>
        <dbReference type="EMBL" id="CAA9522490.1"/>
    </source>
</evidence>
<organism evidence="2">
    <name type="scientific">uncultured Solirubrobacteraceae bacterium</name>
    <dbReference type="NCBI Taxonomy" id="1162706"/>
    <lineage>
        <taxon>Bacteria</taxon>
        <taxon>Bacillati</taxon>
        <taxon>Actinomycetota</taxon>
        <taxon>Thermoleophilia</taxon>
        <taxon>Solirubrobacterales</taxon>
        <taxon>Solirubrobacteraceae</taxon>
        <taxon>environmental samples</taxon>
    </lineage>
</organism>
<reference evidence="2" key="1">
    <citation type="submission" date="2020-02" db="EMBL/GenBank/DDBJ databases">
        <authorList>
            <person name="Meier V. D."/>
        </authorList>
    </citation>
    <scope>NUCLEOTIDE SEQUENCE</scope>
    <source>
        <strain evidence="2">AVDCRST_MAG13</strain>
    </source>
</reference>
<keyword evidence="1" id="KW-0732">Signal</keyword>
<name>A0A6J4TGG8_9ACTN</name>
<evidence type="ECO:0000256" key="1">
    <source>
        <dbReference type="SAM" id="SignalP"/>
    </source>
</evidence>
<feature type="chain" id="PRO_5026805323" evidence="1">
    <location>
        <begin position="26"/>
        <end position="228"/>
    </location>
</feature>
<proteinExistence type="predicted"/>
<accession>A0A6J4TGG8</accession>
<dbReference type="AlphaFoldDB" id="A0A6J4TGG8"/>
<protein>
    <submittedName>
        <fullName evidence="2">Uncharacterized protein</fullName>
    </submittedName>
</protein>
<feature type="non-terminal residue" evidence="2">
    <location>
        <position position="228"/>
    </location>
</feature>